<sequence length="627" mass="70910">MNNFIDTTVSSNTSNINELVSINTPSSIFDVDEAQRQRVRSLSGKEQTEWANKVTARGRNELISAQDMHDQLVNQIATFENTINEAYSGQADAILGYANFQDYLKAEFSELKMIKSREARGQIVQAFKQANMSTRVIASLLNVGVATVHRDLQSTMKAASGQVFHSGTPVHEENASVQVFHNGTPEQSTTSISLDRKTYSDKRGAELIIRDYLEIMYLTEVEGKSRRQAAEELGIPHATANETMHAYNDKHDAINSLFVRARLIQLDPDQSESIAYVADQLGLSVHGAQWLTDPKGWADKKYHKHGDYTFLEDGTTLLLRDHIACEIITPASIYEWLKAPVARLSPLVLQYEDENGVTQRSETSLTRLGEICHASQETLSYQFNEMRKEWRQYQEDMVAQDALEQSQKNYEQHKNDTPAATSTATAIPVSAPTSAPVVASTGAKELTDEGKLSHIASMTPAEAATRFAEQDGWMFLPQQPTSIEQAIHDVWFSKIVYKSIQTPATYLEYIRQRIAFKLYSDDNQYKHLDPEFVMSISDFAKSLMEPLEMTLSMTARIKDIRLRLDKKQRDEYIRLAQNLKNTLDVVIESMSSETPRVYSIDVDDAEDKRLKAMQEEEDELKDLMEGF</sequence>
<evidence type="ECO:0000313" key="1">
    <source>
        <dbReference type="EMBL" id="MFD0705608.1"/>
    </source>
</evidence>
<organism evidence="1 2">
    <name type="scientific">Alloscardovia venturai</name>
    <dbReference type="NCBI Taxonomy" id="1769421"/>
    <lineage>
        <taxon>Bacteria</taxon>
        <taxon>Bacillati</taxon>
        <taxon>Actinomycetota</taxon>
        <taxon>Actinomycetes</taxon>
        <taxon>Bifidobacteriales</taxon>
        <taxon>Bifidobacteriaceae</taxon>
        <taxon>Alloscardovia</taxon>
    </lineage>
</organism>
<keyword evidence="2" id="KW-1185">Reference proteome</keyword>
<dbReference type="RefSeq" id="WP_377939358.1">
    <property type="nucleotide sequence ID" value="NZ_JBHTHQ010000025.1"/>
</dbReference>
<evidence type="ECO:0000313" key="2">
    <source>
        <dbReference type="Proteomes" id="UP001597036"/>
    </source>
</evidence>
<dbReference type="EMBL" id="JBHTHQ010000025">
    <property type="protein sequence ID" value="MFD0705608.1"/>
    <property type="molecule type" value="Genomic_DNA"/>
</dbReference>
<protein>
    <recommendedName>
        <fullName evidence="3">DNA-binding protein</fullName>
    </recommendedName>
</protein>
<evidence type="ECO:0008006" key="3">
    <source>
        <dbReference type="Google" id="ProtNLM"/>
    </source>
</evidence>
<name>A0ABW2Y5R4_9BIFI</name>
<reference evidence="2" key="1">
    <citation type="journal article" date="2019" name="Int. J. Syst. Evol. Microbiol.">
        <title>The Global Catalogue of Microorganisms (GCM) 10K type strain sequencing project: providing services to taxonomists for standard genome sequencing and annotation.</title>
        <authorList>
            <consortium name="The Broad Institute Genomics Platform"/>
            <consortium name="The Broad Institute Genome Sequencing Center for Infectious Disease"/>
            <person name="Wu L."/>
            <person name="Ma J."/>
        </authorList>
    </citation>
    <scope>NUCLEOTIDE SEQUENCE [LARGE SCALE GENOMIC DNA]</scope>
    <source>
        <strain evidence="2">CCM 8604</strain>
    </source>
</reference>
<accession>A0ABW2Y5R4</accession>
<proteinExistence type="predicted"/>
<comment type="caution">
    <text evidence="1">The sequence shown here is derived from an EMBL/GenBank/DDBJ whole genome shotgun (WGS) entry which is preliminary data.</text>
</comment>
<dbReference type="Proteomes" id="UP001597036">
    <property type="component" value="Unassembled WGS sequence"/>
</dbReference>
<gene>
    <name evidence="1" type="ORF">ACFQY8_07620</name>
</gene>